<evidence type="ECO:0000256" key="7">
    <source>
        <dbReference type="SAM" id="Phobius"/>
    </source>
</evidence>
<evidence type="ECO:0000256" key="1">
    <source>
        <dbReference type="ARBA" id="ARBA00004651"/>
    </source>
</evidence>
<keyword evidence="4 7" id="KW-0812">Transmembrane</keyword>
<accession>A0A3D8TS45</accession>
<sequence>MNQEFSVSELIYALLKHKWTLTISSVVGLLCALFVSLFLITPSYQMTSQVLVVPSNTEESAVSQNAEVQANLQMINTYKALIKSPKVLNKVNQELENKFSVGELKESIQPITEENSQIINIVVTSSDSKDAAIIANTVAKEFVNVTPQMMKANNLELLDQANVNANVSPIFPRNSIFALGGLILGFLGGIIIVACITIFSNKVKSEADLADLDTLVLGTIGRIKDYYPE</sequence>
<dbReference type="PANTHER" id="PTHR32309:SF13">
    <property type="entry name" value="FERRIC ENTEROBACTIN TRANSPORT PROTEIN FEPE"/>
    <property type="match status" value="1"/>
</dbReference>
<protein>
    <submittedName>
        <fullName evidence="9">Capsular biosynthesis protein</fullName>
    </submittedName>
</protein>
<evidence type="ECO:0000256" key="5">
    <source>
        <dbReference type="ARBA" id="ARBA00022989"/>
    </source>
</evidence>
<comment type="similarity">
    <text evidence="2">Belongs to the CpsC/CapA family.</text>
</comment>
<keyword evidence="5 7" id="KW-1133">Transmembrane helix</keyword>
<keyword evidence="6 7" id="KW-0472">Membrane</keyword>
<dbReference type="InterPro" id="IPR050445">
    <property type="entry name" value="Bact_polysacc_biosynth/exp"/>
</dbReference>
<evidence type="ECO:0000259" key="8">
    <source>
        <dbReference type="Pfam" id="PF02706"/>
    </source>
</evidence>
<dbReference type="InterPro" id="IPR003856">
    <property type="entry name" value="LPS_length_determ_N"/>
</dbReference>
<dbReference type="PANTHER" id="PTHR32309">
    <property type="entry name" value="TYROSINE-PROTEIN KINASE"/>
    <property type="match status" value="1"/>
</dbReference>
<feature type="transmembrane region" description="Helical" evidence="7">
    <location>
        <begin position="176"/>
        <end position="199"/>
    </location>
</feature>
<dbReference type="AlphaFoldDB" id="A0A3D8TS45"/>
<evidence type="ECO:0000313" key="10">
    <source>
        <dbReference type="Proteomes" id="UP000257055"/>
    </source>
</evidence>
<reference evidence="10" key="1">
    <citation type="submission" date="2015-04" db="EMBL/GenBank/DDBJ databases">
        <authorList>
            <person name="Schardt J."/>
            <person name="Mueller-Herbst S."/>
            <person name="Scherer S."/>
            <person name="Huptas C."/>
        </authorList>
    </citation>
    <scope>NUCLEOTIDE SEQUENCE [LARGE SCALE GENOMIC DNA]</scope>
    <source>
        <strain evidence="10">Kiel-L1</strain>
    </source>
</reference>
<evidence type="ECO:0000256" key="2">
    <source>
        <dbReference type="ARBA" id="ARBA00006683"/>
    </source>
</evidence>
<keyword evidence="3" id="KW-1003">Cell membrane</keyword>
<organism evidence="9 10">
    <name type="scientific">Listeria kieliensis</name>
    <dbReference type="NCBI Taxonomy" id="1621700"/>
    <lineage>
        <taxon>Bacteria</taxon>
        <taxon>Bacillati</taxon>
        <taxon>Bacillota</taxon>
        <taxon>Bacilli</taxon>
        <taxon>Bacillales</taxon>
        <taxon>Listeriaceae</taxon>
        <taxon>Listeria</taxon>
    </lineage>
</organism>
<dbReference type="EMBL" id="LARY01000002">
    <property type="protein sequence ID" value="RDX01239.1"/>
    <property type="molecule type" value="Genomic_DNA"/>
</dbReference>
<dbReference type="GO" id="GO:0004713">
    <property type="term" value="F:protein tyrosine kinase activity"/>
    <property type="evidence" value="ECO:0007669"/>
    <property type="project" value="TreeGrafter"/>
</dbReference>
<dbReference type="GO" id="GO:0005886">
    <property type="term" value="C:plasma membrane"/>
    <property type="evidence" value="ECO:0007669"/>
    <property type="project" value="UniProtKB-SubCell"/>
</dbReference>
<dbReference type="Pfam" id="PF02706">
    <property type="entry name" value="Wzz"/>
    <property type="match status" value="1"/>
</dbReference>
<keyword evidence="10" id="KW-1185">Reference proteome</keyword>
<dbReference type="RefSeq" id="WP_115753493.1">
    <property type="nucleotide sequence ID" value="NZ_LARY01000002.1"/>
</dbReference>
<evidence type="ECO:0000256" key="6">
    <source>
        <dbReference type="ARBA" id="ARBA00023136"/>
    </source>
</evidence>
<dbReference type="Proteomes" id="UP000257055">
    <property type="component" value="Unassembled WGS sequence"/>
</dbReference>
<comment type="subcellular location">
    <subcellularLocation>
        <location evidence="1">Cell membrane</location>
        <topology evidence="1">Multi-pass membrane protein</topology>
    </subcellularLocation>
</comment>
<feature type="domain" description="Polysaccharide chain length determinant N-terminal" evidence="8">
    <location>
        <begin position="4"/>
        <end position="95"/>
    </location>
</feature>
<name>A0A3D8TS45_9LIST</name>
<gene>
    <name evidence="9" type="ORF">UR08_09935</name>
</gene>
<comment type="caution">
    <text evidence="9">The sequence shown here is derived from an EMBL/GenBank/DDBJ whole genome shotgun (WGS) entry which is preliminary data.</text>
</comment>
<evidence type="ECO:0000256" key="4">
    <source>
        <dbReference type="ARBA" id="ARBA00022692"/>
    </source>
</evidence>
<proteinExistence type="inferred from homology"/>
<evidence type="ECO:0000256" key="3">
    <source>
        <dbReference type="ARBA" id="ARBA00022475"/>
    </source>
</evidence>
<evidence type="ECO:0000313" key="9">
    <source>
        <dbReference type="EMBL" id="RDX01239.1"/>
    </source>
</evidence>
<feature type="transmembrane region" description="Helical" evidence="7">
    <location>
        <begin position="20"/>
        <end position="40"/>
    </location>
</feature>